<evidence type="ECO:0000313" key="4">
    <source>
        <dbReference type="Proteomes" id="UP001497382"/>
    </source>
</evidence>
<proteinExistence type="predicted"/>
<feature type="region of interest" description="Disordered" evidence="2">
    <location>
        <begin position="1054"/>
        <end position="1106"/>
    </location>
</feature>
<feature type="region of interest" description="Disordered" evidence="2">
    <location>
        <begin position="1008"/>
        <end position="1040"/>
    </location>
</feature>
<feature type="compositionally biased region" description="Basic and acidic residues" evidence="2">
    <location>
        <begin position="108"/>
        <end position="137"/>
    </location>
</feature>
<feature type="compositionally biased region" description="Basic and acidic residues" evidence="2">
    <location>
        <begin position="1850"/>
        <end position="1874"/>
    </location>
</feature>
<organism evidence="3 4">
    <name type="scientific">Larinioides sclopetarius</name>
    <dbReference type="NCBI Taxonomy" id="280406"/>
    <lineage>
        <taxon>Eukaryota</taxon>
        <taxon>Metazoa</taxon>
        <taxon>Ecdysozoa</taxon>
        <taxon>Arthropoda</taxon>
        <taxon>Chelicerata</taxon>
        <taxon>Arachnida</taxon>
        <taxon>Araneae</taxon>
        <taxon>Araneomorphae</taxon>
        <taxon>Entelegynae</taxon>
        <taxon>Araneoidea</taxon>
        <taxon>Araneidae</taxon>
        <taxon>Larinioides</taxon>
    </lineage>
</organism>
<dbReference type="EMBL" id="CAXIEN010000136">
    <property type="protein sequence ID" value="CAL1280811.1"/>
    <property type="molecule type" value="Genomic_DNA"/>
</dbReference>
<feature type="compositionally biased region" description="Basic and acidic residues" evidence="2">
    <location>
        <begin position="1030"/>
        <end position="1040"/>
    </location>
</feature>
<feature type="region of interest" description="Disordered" evidence="2">
    <location>
        <begin position="443"/>
        <end position="463"/>
    </location>
</feature>
<protein>
    <submittedName>
        <fullName evidence="3">Uncharacterized protein</fullName>
    </submittedName>
</protein>
<feature type="region of interest" description="Disordered" evidence="2">
    <location>
        <begin position="1790"/>
        <end position="1874"/>
    </location>
</feature>
<name>A0AAV2AA07_9ARAC</name>
<feature type="compositionally biased region" description="Basic and acidic residues" evidence="2">
    <location>
        <begin position="1228"/>
        <end position="1242"/>
    </location>
</feature>
<feature type="compositionally biased region" description="Polar residues" evidence="2">
    <location>
        <begin position="1130"/>
        <end position="1140"/>
    </location>
</feature>
<feature type="region of interest" description="Disordered" evidence="2">
    <location>
        <begin position="1130"/>
        <end position="1149"/>
    </location>
</feature>
<reference evidence="3 4" key="1">
    <citation type="submission" date="2024-04" db="EMBL/GenBank/DDBJ databases">
        <authorList>
            <person name="Rising A."/>
            <person name="Reimegard J."/>
            <person name="Sonavane S."/>
            <person name="Akerstrom W."/>
            <person name="Nylinder S."/>
            <person name="Hedman E."/>
            <person name="Kallberg Y."/>
        </authorList>
    </citation>
    <scope>NUCLEOTIDE SEQUENCE [LARGE SCALE GENOMIC DNA]</scope>
</reference>
<feature type="compositionally biased region" description="Polar residues" evidence="2">
    <location>
        <begin position="138"/>
        <end position="158"/>
    </location>
</feature>
<evidence type="ECO:0000313" key="3">
    <source>
        <dbReference type="EMBL" id="CAL1280811.1"/>
    </source>
</evidence>
<evidence type="ECO:0000256" key="2">
    <source>
        <dbReference type="SAM" id="MobiDB-lite"/>
    </source>
</evidence>
<feature type="compositionally biased region" description="Polar residues" evidence="2">
    <location>
        <begin position="1070"/>
        <end position="1099"/>
    </location>
</feature>
<dbReference type="Proteomes" id="UP001497382">
    <property type="component" value="Unassembled WGS sequence"/>
</dbReference>
<feature type="region of interest" description="Disordered" evidence="2">
    <location>
        <begin position="1227"/>
        <end position="1257"/>
    </location>
</feature>
<keyword evidence="1" id="KW-0175">Coiled coil</keyword>
<comment type="caution">
    <text evidence="3">The sequence shown here is derived from an EMBL/GenBank/DDBJ whole genome shotgun (WGS) entry which is preliminary data.</text>
</comment>
<feature type="region of interest" description="Disordered" evidence="2">
    <location>
        <begin position="1358"/>
        <end position="1458"/>
    </location>
</feature>
<feature type="region of interest" description="Disordered" evidence="2">
    <location>
        <begin position="1691"/>
        <end position="1774"/>
    </location>
</feature>
<keyword evidence="4" id="KW-1185">Reference proteome</keyword>
<feature type="region of interest" description="Disordered" evidence="2">
    <location>
        <begin position="886"/>
        <end position="914"/>
    </location>
</feature>
<feature type="compositionally biased region" description="Basic and acidic residues" evidence="2">
    <location>
        <begin position="1691"/>
        <end position="1710"/>
    </location>
</feature>
<feature type="compositionally biased region" description="Basic and acidic residues" evidence="2">
    <location>
        <begin position="1718"/>
        <end position="1728"/>
    </location>
</feature>
<feature type="region of interest" description="Disordered" evidence="2">
    <location>
        <begin position="929"/>
        <end position="957"/>
    </location>
</feature>
<sequence>MVMEAATLSGPRRKCTVVPVQKSLSLPSYARAGGEGIDHRLIFAALEQKERVRRKSRIFATRKEKCDRPSHLFCLPIPTSGAKCRETSLSSDTSCSSLEYKKSSPILVKKETAPKSRKDATSSSEKEDNTKSGKESTLKSAPKTQKLETSTYETANTIKSENKTTTNLTLAHHDAIDWEISQPQIKLGLNSSQKISDIRKGQRSPMDTLRLTVCSSDSMERSSRSSSDSLSRKERMIALKARVEAAREKYGNTSSSEEEAGSRSAITRYNSDGVIHRSVRDVKSRSYLREKRLRRRSQDEFSIKKAQRKQNLSLSINPEGDGIRLDLEKASKIQFSNNHLDIKTDFCSSPNFPDMLKKNYFSDFPSKENAMHFVQARIRHIEDEERKRKSGSEFLEKFGIPKMQNHENSSPVSTERKCVLEKPNEPSSIVSEAKTSNFDLALRSSPIPRSAQAPTPPPRSPKSMTFINKALIQHQNSLILNQENSVERKKVFLSNVPVMSYSQIFEKFDSKIDLASGDAITGSPNGTSEKQKIKELFSSRRKTCGNFDFMDNNILDELRSIGSSSGSITSNLVANKKFSSAMQIKKTDNKGYFSSTETPGLPSEDDARNKMWKTKWHENEQRKEYMFNSLESRKKVNPPSWAKWRTPPSKNETCLCNLFPDSKFSCPCKTNTFERKMHSSTSDVSKSEALDLINPKDVSSLPIKYSSTKLGSNTSATNDDLTLKASKDQPLKSVHVTRESITNRENTLKNEKSEKLSAAANLDSAMEELENVYRSLKMSSDNLSDRNSISNISLSDDEVKFPKPKKKDIFGINDSRFPRRSSVCETGLGSSKNFNYHTSNVCSPIKYALPVKNDENSEVNQCSIDELFNDLTQQLDLEQKLIKDPKDNRHQQPKFSLPANRFDIPKRSNKPSPHVSIHKEFYENLCKNSRDQSVKNHSPRICENNTFSSVEPPDKKRQKAVRSLSENISYLMSTANLDSSNKNDVDNDYVEKSSVNQLLQKSYEHVFPDSTTNFGTKRDANFNQSNLSPKSEKKPSNSKIDEIRHIRVSMDTNILQSNSVTSSNSNSDSKQYPSLSSAVSATQSINKSETTKPCVSEQNFESKENQDVLDETGLEKLLNSLLGEVPERQSSLSQTKNLGPTTPPPIVPGKLQNVTANRSTVLQKMDACIASNGKSKSPATESYLKNVKSEEHSQKVTFRQNDNSLNQSSFIPVYTKKTDMCHNFTKNATEDKNKSRKVESSEPVKTLNSLHSPPPRQKCLTDQIPGMAWNTHLRRRSVGFEDVASLSHYGFNLANKRMQSEAVNCNISAESALRPNNQLNSVENDKNISYGKENGSGRGIISTINQNSQVTENENNGFLQDTKLSQQLKDKSSKRKSSLNRMDFLDISTANIGITGQQKGSHKQKNNSSSDEGSDESKSEFLSSKRKHISSSQSPLKDSSKQTNEVPLHSSSRGFKSGAHLLPRALQNNHIKSRYHKRVQSAATHLQKFSHSAGELESLTDLSEAAVPSNKICLSAQELDPSDCSGKYSKKTSFSVKKCPPCLLEKSALSSVEISKNGNGNTNHSHVLSDAPENNRNLIEISSKVTSLTAKYCSDKEDSTIEQACKNGLLSEYRPVLSSLELNGTLNLKHIDSRSEDDVDVIESTVSMKNLEISSEVSFDNEIYISADDNCDYPESDIERRPSSILRKKVSEEKKELHGILKPSTDEKQSKTPPSILKHRESSEEKDAWQQGDLHSILKKSTSEDESCNSGPDIRPILKVSTDDESPTCSMLRPRPILKKRTSFSEECSYASYPNGELKPILKKKSPLASDDQPRPILKSRRKSEDVRSTTSEFVPSRPRAYSADMGIKPNHETRFDSQESNKDDVGKPEDNDL</sequence>
<feature type="compositionally biased region" description="Polar residues" evidence="2">
    <location>
        <begin position="1443"/>
        <end position="1454"/>
    </location>
</feature>
<feature type="region of interest" description="Disordered" evidence="2">
    <location>
        <begin position="1316"/>
        <end position="1341"/>
    </location>
</feature>
<evidence type="ECO:0000256" key="1">
    <source>
        <dbReference type="SAM" id="Coils"/>
    </source>
</evidence>
<feature type="region of interest" description="Disordered" evidence="2">
    <location>
        <begin position="106"/>
        <end position="158"/>
    </location>
</feature>
<gene>
    <name evidence="3" type="ORF">LARSCL_LOCUS11201</name>
</gene>
<accession>A0AAV2AA07</accession>
<feature type="coiled-coil region" evidence="1">
    <location>
        <begin position="748"/>
        <end position="786"/>
    </location>
</feature>
<feature type="compositionally biased region" description="Polar residues" evidence="2">
    <location>
        <begin position="1388"/>
        <end position="1399"/>
    </location>
</feature>
<feature type="compositionally biased region" description="Low complexity" evidence="2">
    <location>
        <begin position="1057"/>
        <end position="1069"/>
    </location>
</feature>